<evidence type="ECO:0000256" key="3">
    <source>
        <dbReference type="ARBA" id="ARBA00022448"/>
    </source>
</evidence>
<organism evidence="9 10">
    <name type="scientific">Herbaspirillum frisingense</name>
    <dbReference type="NCBI Taxonomy" id="92645"/>
    <lineage>
        <taxon>Bacteria</taxon>
        <taxon>Pseudomonadati</taxon>
        <taxon>Pseudomonadota</taxon>
        <taxon>Betaproteobacteria</taxon>
        <taxon>Burkholderiales</taxon>
        <taxon>Oxalobacteraceae</taxon>
        <taxon>Herbaspirillum</taxon>
    </lineage>
</organism>
<feature type="chain" id="PRO_5030711958" evidence="8">
    <location>
        <begin position="25"/>
        <end position="311"/>
    </location>
</feature>
<gene>
    <name evidence="9" type="primary">mntA</name>
    <name evidence="9" type="ORF">GAK35_00986</name>
</gene>
<comment type="similarity">
    <text evidence="2 6">Belongs to the bacterial solute-binding protein 9 family.</text>
</comment>
<dbReference type="AlphaFoldDB" id="A0A7V8FYU6"/>
<evidence type="ECO:0000313" key="9">
    <source>
        <dbReference type="EMBL" id="KAF1046460.1"/>
    </source>
</evidence>
<accession>A0A7V8FYU6</accession>
<dbReference type="EMBL" id="WNDX01000020">
    <property type="protein sequence ID" value="KAF1046460.1"/>
    <property type="molecule type" value="Genomic_DNA"/>
</dbReference>
<comment type="caution">
    <text evidence="9">The sequence shown here is derived from an EMBL/GenBank/DDBJ whole genome shotgun (WGS) entry which is preliminary data.</text>
</comment>
<keyword evidence="4" id="KW-0479">Metal-binding</keyword>
<dbReference type="PRINTS" id="PR00690">
    <property type="entry name" value="ADHESNFAMILY"/>
</dbReference>
<dbReference type="CDD" id="cd01137">
    <property type="entry name" value="PsaA"/>
    <property type="match status" value="1"/>
</dbReference>
<dbReference type="InterPro" id="IPR050492">
    <property type="entry name" value="Bact_metal-bind_prot9"/>
</dbReference>
<dbReference type="PANTHER" id="PTHR42953:SF1">
    <property type="entry name" value="METAL-BINDING PROTEIN HI_0362-RELATED"/>
    <property type="match status" value="1"/>
</dbReference>
<evidence type="ECO:0000256" key="1">
    <source>
        <dbReference type="ARBA" id="ARBA00004196"/>
    </source>
</evidence>
<name>A0A7V8FYU6_9BURK</name>
<dbReference type="GO" id="GO:0030313">
    <property type="term" value="C:cell envelope"/>
    <property type="evidence" value="ECO:0007669"/>
    <property type="project" value="UniProtKB-SubCell"/>
</dbReference>
<dbReference type="Pfam" id="PF01297">
    <property type="entry name" value="ZnuA"/>
    <property type="match status" value="1"/>
</dbReference>
<feature type="signal peptide" evidence="8">
    <location>
        <begin position="1"/>
        <end position="24"/>
    </location>
</feature>
<proteinExistence type="inferred from homology"/>
<dbReference type="InterPro" id="IPR006127">
    <property type="entry name" value="ZnuA-like"/>
</dbReference>
<dbReference type="GO" id="GO:0046872">
    <property type="term" value="F:metal ion binding"/>
    <property type="evidence" value="ECO:0007669"/>
    <property type="project" value="UniProtKB-KW"/>
</dbReference>
<feature type="region of interest" description="Disordered" evidence="7">
    <location>
        <begin position="116"/>
        <end position="142"/>
    </location>
</feature>
<dbReference type="SUPFAM" id="SSF53807">
    <property type="entry name" value="Helical backbone' metal receptor"/>
    <property type="match status" value="1"/>
</dbReference>
<dbReference type="InterPro" id="IPR006128">
    <property type="entry name" value="Lipoprotein_PsaA-like"/>
</dbReference>
<sequence>MNLFRPLSALLAAVTLAVSLPASAAERIPVVASFSILGDIVANVGGDRIAVTTLVGPDEDAHVFQPAPDDIKSVSRAKLVVVNGLGFEGWMERLAQSANYRGDIVVASAGIKARERVAEDEHEHADHDHERHHHGKDDPHAWQDPQNVIVYARNIAAALAKLDPAGADAYRKNGEAYAAKLQQLDSWAAAQFAQVPDAKRKVITSHDAFEYFGARYKVRFLAAQGVSTDSEPSAKEVATLIRQIRSEKIKALFFENMSNPKLLQQIARESGVTAGGKLYADALSKAGGPAPDYLSLMRYNIGQLLDKIRLN</sequence>
<feature type="compositionally biased region" description="Basic and acidic residues" evidence="7">
    <location>
        <begin position="116"/>
        <end position="141"/>
    </location>
</feature>
<evidence type="ECO:0000256" key="7">
    <source>
        <dbReference type="SAM" id="MobiDB-lite"/>
    </source>
</evidence>
<evidence type="ECO:0000256" key="2">
    <source>
        <dbReference type="ARBA" id="ARBA00011028"/>
    </source>
</evidence>
<keyword evidence="9" id="KW-0449">Lipoprotein</keyword>
<evidence type="ECO:0000256" key="5">
    <source>
        <dbReference type="ARBA" id="ARBA00022729"/>
    </source>
</evidence>
<dbReference type="PRINTS" id="PR00691">
    <property type="entry name" value="ADHESINB"/>
</dbReference>
<keyword evidence="3 6" id="KW-0813">Transport</keyword>
<evidence type="ECO:0000256" key="8">
    <source>
        <dbReference type="SAM" id="SignalP"/>
    </source>
</evidence>
<keyword evidence="5 8" id="KW-0732">Signal</keyword>
<protein>
    <submittedName>
        <fullName evidence="9">Manganese-binding lipoprotein MntA</fullName>
    </submittedName>
</protein>
<dbReference type="GO" id="GO:0007155">
    <property type="term" value="P:cell adhesion"/>
    <property type="evidence" value="ECO:0007669"/>
    <property type="project" value="InterPro"/>
</dbReference>
<reference evidence="10" key="1">
    <citation type="journal article" date="2020" name="MBio">
        <title>Horizontal gene transfer to a defensive symbiont with a reduced genome amongst a multipartite beetle microbiome.</title>
        <authorList>
            <person name="Waterworth S.C."/>
            <person name="Florez L.V."/>
            <person name="Rees E.R."/>
            <person name="Hertweck C."/>
            <person name="Kaltenpoth M."/>
            <person name="Kwan J.C."/>
        </authorList>
    </citation>
    <scope>NUCLEOTIDE SEQUENCE [LARGE SCALE GENOMIC DNA]</scope>
</reference>
<comment type="subcellular location">
    <subcellularLocation>
        <location evidence="1">Cell envelope</location>
    </subcellularLocation>
</comment>
<dbReference type="Proteomes" id="UP000462435">
    <property type="component" value="Unassembled WGS sequence"/>
</dbReference>
<evidence type="ECO:0000256" key="4">
    <source>
        <dbReference type="ARBA" id="ARBA00022723"/>
    </source>
</evidence>
<evidence type="ECO:0000313" key="10">
    <source>
        <dbReference type="Proteomes" id="UP000462435"/>
    </source>
</evidence>
<dbReference type="GO" id="GO:0030001">
    <property type="term" value="P:metal ion transport"/>
    <property type="evidence" value="ECO:0007669"/>
    <property type="project" value="InterPro"/>
</dbReference>
<dbReference type="PANTHER" id="PTHR42953">
    <property type="entry name" value="HIGH-AFFINITY ZINC UPTAKE SYSTEM PROTEIN ZNUA-RELATED"/>
    <property type="match status" value="1"/>
</dbReference>
<dbReference type="Gene3D" id="3.40.50.1980">
    <property type="entry name" value="Nitrogenase molybdenum iron protein domain"/>
    <property type="match status" value="2"/>
</dbReference>
<dbReference type="InterPro" id="IPR006129">
    <property type="entry name" value="AdhesinB"/>
</dbReference>
<evidence type="ECO:0000256" key="6">
    <source>
        <dbReference type="RuleBase" id="RU003512"/>
    </source>
</evidence>